<feature type="transmembrane region" description="Helical" evidence="11">
    <location>
        <begin position="199"/>
        <end position="218"/>
    </location>
</feature>
<feature type="transmembrane region" description="Helical" evidence="11">
    <location>
        <begin position="40"/>
        <end position="56"/>
    </location>
</feature>
<reference evidence="14" key="1">
    <citation type="submission" date="2017-09" db="EMBL/GenBank/DDBJ databases">
        <title>Depth-based differentiation of microbial function through sediment-hosted aquifers and enrichment of novel symbionts in the deep terrestrial subsurface.</title>
        <authorList>
            <person name="Probst A.J."/>
            <person name="Ladd B."/>
            <person name="Jarett J.K."/>
            <person name="Geller-Mcgrath D.E."/>
            <person name="Sieber C.M.K."/>
            <person name="Emerson J.B."/>
            <person name="Anantharaman K."/>
            <person name="Thomas B.C."/>
            <person name="Malmstrom R."/>
            <person name="Stieglmeier M."/>
            <person name="Klingl A."/>
            <person name="Woyke T."/>
            <person name="Ryan C.M."/>
            <person name="Banfield J.F."/>
        </authorList>
    </citation>
    <scope>NUCLEOTIDE SEQUENCE [LARGE SCALE GENOMIC DNA]</scope>
</reference>
<feature type="transmembrane region" description="Helical" evidence="11">
    <location>
        <begin position="319"/>
        <end position="338"/>
    </location>
</feature>
<keyword evidence="2" id="KW-1003">Cell membrane</keyword>
<feature type="transmembrane region" description="Helical" evidence="11">
    <location>
        <begin position="359"/>
        <end position="379"/>
    </location>
</feature>
<evidence type="ECO:0000256" key="7">
    <source>
        <dbReference type="ARBA" id="ARBA00022833"/>
    </source>
</evidence>
<sequence length="507" mass="57762">MLPNTVSNTKFPYNSITTLVFLGVVILQPLFLILQSRLAFEPYGTVALIFALWTFLRDPVVQIKRRKMQSLSDKYPELVEQISTLPAFCILKNRPALLYIPSNMPEIFAFGTWRKHYIAVSEGAINRWNDPTTRVNIVSHELAHISNGDTWKTGFSSKYLYASFGVTVYLLIMTFPYSVFFNTYETPIRESHGVVDLMISLQILSLYLAMLVAVRFLYRMKEFAADEYARKSISLSDYVQAFALPVNKTFHDVKEKFAPRTSLQEWLFRILSFHPTVQARLDALQSPNHILKELSSLMFVVGLTIGFITSFYLDLDSAFGLMLASEITIGFIVLVLMLSPSMSPVFADRIKLLVKNAFVMANGIAFAFCVLVGITNLTFSKAMAETVVAYFRRGADLQFELFVTLDVLLLVLVVIPFAITGLVLISWFLTRIIAVKGFTWHSNIFSIISLSPSIVLVDFQIIQWWEGRPITLNLLLSLLLLSLLVTLVITLLWRLFSLRKYDQTHFR</sequence>
<feature type="transmembrane region" description="Helical" evidence="11">
    <location>
        <begin position="474"/>
        <end position="496"/>
    </location>
</feature>
<dbReference type="InterPro" id="IPR050083">
    <property type="entry name" value="HtpX_protease"/>
</dbReference>
<evidence type="ECO:0000256" key="5">
    <source>
        <dbReference type="ARBA" id="ARBA00022723"/>
    </source>
</evidence>
<feature type="transmembrane region" description="Helical" evidence="11">
    <location>
        <begin position="407"/>
        <end position="430"/>
    </location>
</feature>
<dbReference type="Gene3D" id="3.30.2010.10">
    <property type="entry name" value="Metalloproteases ('zincins'), catalytic domain"/>
    <property type="match status" value="1"/>
</dbReference>
<keyword evidence="7" id="KW-0862">Zinc</keyword>
<dbReference type="EMBL" id="PFUI01000007">
    <property type="protein sequence ID" value="PJB30494.1"/>
    <property type="molecule type" value="Genomic_DNA"/>
</dbReference>
<evidence type="ECO:0000256" key="3">
    <source>
        <dbReference type="ARBA" id="ARBA00022670"/>
    </source>
</evidence>
<name>A0A2M8AWC6_9BACT</name>
<keyword evidence="10 11" id="KW-0472">Membrane</keyword>
<keyword evidence="8 11" id="KW-1133">Transmembrane helix</keyword>
<feature type="transmembrane region" description="Helical" evidence="11">
    <location>
        <begin position="294"/>
        <end position="313"/>
    </location>
</feature>
<evidence type="ECO:0000313" key="13">
    <source>
        <dbReference type="EMBL" id="PJB30494.1"/>
    </source>
</evidence>
<dbReference type="GO" id="GO:0006508">
    <property type="term" value="P:proteolysis"/>
    <property type="evidence" value="ECO:0007669"/>
    <property type="project" value="UniProtKB-KW"/>
</dbReference>
<comment type="caution">
    <text evidence="13">The sequence shown here is derived from an EMBL/GenBank/DDBJ whole genome shotgun (WGS) entry which is preliminary data.</text>
</comment>
<evidence type="ECO:0000256" key="9">
    <source>
        <dbReference type="ARBA" id="ARBA00023049"/>
    </source>
</evidence>
<feature type="transmembrane region" description="Helical" evidence="11">
    <location>
        <begin position="159"/>
        <end position="179"/>
    </location>
</feature>
<dbReference type="GO" id="GO:0046872">
    <property type="term" value="F:metal ion binding"/>
    <property type="evidence" value="ECO:0007669"/>
    <property type="project" value="UniProtKB-KW"/>
</dbReference>
<dbReference type="InterPro" id="IPR001915">
    <property type="entry name" value="Peptidase_M48"/>
</dbReference>
<dbReference type="Pfam" id="PF01435">
    <property type="entry name" value="Peptidase_M48"/>
    <property type="match status" value="1"/>
</dbReference>
<evidence type="ECO:0000256" key="6">
    <source>
        <dbReference type="ARBA" id="ARBA00022801"/>
    </source>
</evidence>
<accession>A0A2M8AWC6</accession>
<proteinExistence type="predicted"/>
<comment type="cofactor">
    <cofactor evidence="1">
        <name>Zn(2+)</name>
        <dbReference type="ChEBI" id="CHEBI:29105"/>
    </cofactor>
</comment>
<feature type="transmembrane region" description="Helical" evidence="11">
    <location>
        <begin position="12"/>
        <end position="34"/>
    </location>
</feature>
<keyword evidence="4 11" id="KW-0812">Transmembrane</keyword>
<feature type="domain" description="Peptidase M48" evidence="12">
    <location>
        <begin position="102"/>
        <end position="286"/>
    </location>
</feature>
<evidence type="ECO:0000256" key="4">
    <source>
        <dbReference type="ARBA" id="ARBA00022692"/>
    </source>
</evidence>
<keyword evidence="9" id="KW-0482">Metalloprotease</keyword>
<feature type="transmembrane region" description="Helical" evidence="11">
    <location>
        <begin position="442"/>
        <end position="462"/>
    </location>
</feature>
<evidence type="ECO:0000256" key="1">
    <source>
        <dbReference type="ARBA" id="ARBA00001947"/>
    </source>
</evidence>
<evidence type="ECO:0000256" key="11">
    <source>
        <dbReference type="SAM" id="Phobius"/>
    </source>
</evidence>
<dbReference type="PANTHER" id="PTHR43221">
    <property type="entry name" value="PROTEASE HTPX"/>
    <property type="match status" value="1"/>
</dbReference>
<keyword evidence="5" id="KW-0479">Metal-binding</keyword>
<keyword evidence="6" id="KW-0378">Hydrolase</keyword>
<evidence type="ECO:0000259" key="12">
    <source>
        <dbReference type="Pfam" id="PF01435"/>
    </source>
</evidence>
<organism evidence="13 14">
    <name type="scientific">Candidatus Desantisbacteria bacterium CG_4_9_14_3_um_filter_40_11</name>
    <dbReference type="NCBI Taxonomy" id="1974546"/>
    <lineage>
        <taxon>Bacteria</taxon>
        <taxon>Candidatus Desantisiibacteriota</taxon>
    </lineage>
</organism>
<keyword evidence="3" id="KW-0645">Protease</keyword>
<evidence type="ECO:0000313" key="14">
    <source>
        <dbReference type="Proteomes" id="UP000231366"/>
    </source>
</evidence>
<evidence type="ECO:0000256" key="10">
    <source>
        <dbReference type="ARBA" id="ARBA00023136"/>
    </source>
</evidence>
<protein>
    <recommendedName>
        <fullName evidence="12">Peptidase M48 domain-containing protein</fullName>
    </recommendedName>
</protein>
<dbReference type="GO" id="GO:0004222">
    <property type="term" value="F:metalloendopeptidase activity"/>
    <property type="evidence" value="ECO:0007669"/>
    <property type="project" value="InterPro"/>
</dbReference>
<gene>
    <name evidence="13" type="ORF">CO110_00230</name>
</gene>
<dbReference type="Proteomes" id="UP000231366">
    <property type="component" value="Unassembled WGS sequence"/>
</dbReference>
<evidence type="ECO:0000256" key="8">
    <source>
        <dbReference type="ARBA" id="ARBA00022989"/>
    </source>
</evidence>
<dbReference type="PANTHER" id="PTHR43221:SF2">
    <property type="entry name" value="PROTEASE HTPX HOMOLOG"/>
    <property type="match status" value="1"/>
</dbReference>
<dbReference type="AlphaFoldDB" id="A0A2M8AWC6"/>
<evidence type="ECO:0000256" key="2">
    <source>
        <dbReference type="ARBA" id="ARBA00022475"/>
    </source>
</evidence>